<protein>
    <submittedName>
        <fullName evidence="2">Virulence-related protein</fullName>
    </submittedName>
</protein>
<evidence type="ECO:0000313" key="3">
    <source>
        <dbReference type="Proteomes" id="UP000001902"/>
    </source>
</evidence>
<accession>D2RK46</accession>
<evidence type="ECO:0000313" key="2">
    <source>
        <dbReference type="EMBL" id="ADB47448.1"/>
    </source>
</evidence>
<dbReference type="STRING" id="591001.Acfer_1079"/>
<gene>
    <name evidence="2" type="ordered locus">Acfer_1079</name>
</gene>
<dbReference type="RefSeq" id="WP_012938437.1">
    <property type="nucleotide sequence ID" value="NC_013740.1"/>
</dbReference>
<dbReference type="EMBL" id="CP001859">
    <property type="protein sequence ID" value="ADB47448.1"/>
    <property type="molecule type" value="Genomic_DNA"/>
</dbReference>
<keyword evidence="3" id="KW-1185">Reference proteome</keyword>
<dbReference type="eggNOG" id="ENOG502ZRNR">
    <property type="taxonomic scope" value="Bacteria"/>
</dbReference>
<organism evidence="2 3">
    <name type="scientific">Acidaminococcus fermentans (strain ATCC 25085 / DSM 20731 / CCUG 9996 / CIP 106432 / VR4)</name>
    <dbReference type="NCBI Taxonomy" id="591001"/>
    <lineage>
        <taxon>Bacteria</taxon>
        <taxon>Bacillati</taxon>
        <taxon>Bacillota</taxon>
        <taxon>Negativicutes</taxon>
        <taxon>Acidaminococcales</taxon>
        <taxon>Acidaminococcaceae</taxon>
        <taxon>Acidaminococcus</taxon>
    </lineage>
</organism>
<name>D2RK46_ACIFV</name>
<feature type="compositionally biased region" description="Acidic residues" evidence="1">
    <location>
        <begin position="97"/>
        <end position="106"/>
    </location>
</feature>
<dbReference type="HOGENOM" id="CLU_055819_1_1_9"/>
<dbReference type="KEGG" id="afn:Acfer_1079"/>
<dbReference type="GeneID" id="78334802"/>
<reference evidence="2 3" key="1">
    <citation type="journal article" date="2010" name="Stand. Genomic Sci.">
        <title>Complete genome sequence of Acidaminococcus fermentans type strain (VR4).</title>
        <authorList>
            <person name="Chang Y.J."/>
            <person name="Pukall R."/>
            <person name="Saunders E."/>
            <person name="Lapidus A."/>
            <person name="Copeland A."/>
            <person name="Nolan M."/>
            <person name="Glavina Del Rio T."/>
            <person name="Lucas S."/>
            <person name="Chen F."/>
            <person name="Tice H."/>
            <person name="Cheng J.F."/>
            <person name="Han C."/>
            <person name="Detter J.C."/>
            <person name="Bruce D."/>
            <person name="Goodwin L."/>
            <person name="Pitluck S."/>
            <person name="Mikhailova N."/>
            <person name="Liolios K."/>
            <person name="Pati A."/>
            <person name="Ivanova N."/>
            <person name="Mavromatis K."/>
            <person name="Chen A."/>
            <person name="Palaniappan K."/>
            <person name="Land M."/>
            <person name="Hauser L."/>
            <person name="Jeffries C.D."/>
            <person name="Brettin T."/>
            <person name="Rohde M."/>
            <person name="Goker M."/>
            <person name="Bristow J."/>
            <person name="Eisen J.A."/>
            <person name="Markowitz V."/>
            <person name="Hugenholtz P."/>
            <person name="Kyrpides N.C."/>
            <person name="Klenk H.P."/>
        </authorList>
    </citation>
    <scope>NUCLEOTIDE SEQUENCE [LARGE SCALE GENOMIC DNA]</scope>
    <source>
        <strain evidence="3">ATCC 25085 / DSM 20731 / CCUG 9996 / CIP 106432 / VR4</strain>
    </source>
</reference>
<dbReference type="OrthoDB" id="9775356at2"/>
<dbReference type="AlphaFoldDB" id="D2RK46"/>
<dbReference type="Proteomes" id="UP000001902">
    <property type="component" value="Chromosome"/>
</dbReference>
<sequence length="268" mass="29770">MKVEYYRQGAARKELVQAISDITCTKAKYLFLPTRAYQIGSIRVEEFGTVECEDAELLQKVVKELVNLGIKPAEPVDFLEETAPETTDPVETVAAEESPEPAEEPETAGTPETESAQNGTEYAEEPETNEADTLTISLPDNLTDEDFAKLQNLVDSKANLFRKALGTDNLTIQRADGKISFPWFHGTGSARAQAYAKLVTALCQMAKKSKRITAKEHEVLNEKYTFRCFLLRLGFIGQEYKECRKILLENLSGSAAYRDGGEKDAVSQ</sequence>
<feature type="region of interest" description="Disordered" evidence="1">
    <location>
        <begin position="80"/>
        <end position="131"/>
    </location>
</feature>
<proteinExistence type="predicted"/>
<evidence type="ECO:0000256" key="1">
    <source>
        <dbReference type="SAM" id="MobiDB-lite"/>
    </source>
</evidence>
<feature type="compositionally biased region" description="Low complexity" evidence="1">
    <location>
        <begin position="107"/>
        <end position="116"/>
    </location>
</feature>